<feature type="compositionally biased region" description="Polar residues" evidence="2">
    <location>
        <begin position="28"/>
        <end position="39"/>
    </location>
</feature>
<feature type="compositionally biased region" description="Basic and acidic residues" evidence="2">
    <location>
        <begin position="59"/>
        <end position="71"/>
    </location>
</feature>
<proteinExistence type="predicted"/>
<feature type="compositionally biased region" description="Polar residues" evidence="2">
    <location>
        <begin position="342"/>
        <end position="357"/>
    </location>
</feature>
<gene>
    <name evidence="3" type="ORF">MEQU1_001628</name>
</gene>
<protein>
    <recommendedName>
        <fullName evidence="5">Transcriptional regulatory protein RXT2 N-terminal domain-containing protein</fullName>
    </recommendedName>
</protein>
<dbReference type="Proteomes" id="UP001214415">
    <property type="component" value="Chromosome 3"/>
</dbReference>
<sequence length="378" mass="42645">MADDPQHQVATNEPLSGDKEMKGDLVEENQTLEVSTSSREAGRKDQEPSVDTASPAQDVQKEAEQPAEHTKTMPSADGESSMAWDEGNSNALENEETTKIDAQQAHQQELDRLLWLRDELIGSNLGNAELSSLNGSSMALPMLVPVLSARELLQSKLLKQTFRNPHLTALNRTALNLLESEHTMNCALGRCFSTMERMFDGPLGEQGAEASKHNDPPMDIVPPLVHIYDLFITKEGLQVPSGSSTESDNTTLISVEEQRESLHSSLESLNELYADSREYMEQLEEVRLLLADVRRNRTHMWDIMRRWALWRENQDYQASQQYRRSRSDLQKNDYGSKPYDELTQSDGIPSTNEARGNQSRRDWSSPSSRSRGKKRSGR</sequence>
<feature type="coiled-coil region" evidence="1">
    <location>
        <begin position="252"/>
        <end position="296"/>
    </location>
</feature>
<dbReference type="EMBL" id="CP119902">
    <property type="protein sequence ID" value="WFD22947.1"/>
    <property type="molecule type" value="Genomic_DNA"/>
</dbReference>
<evidence type="ECO:0000313" key="3">
    <source>
        <dbReference type="EMBL" id="WFD22947.1"/>
    </source>
</evidence>
<evidence type="ECO:0008006" key="5">
    <source>
        <dbReference type="Google" id="ProtNLM"/>
    </source>
</evidence>
<feature type="region of interest" description="Disordered" evidence="2">
    <location>
        <begin position="1"/>
        <end position="105"/>
    </location>
</feature>
<evidence type="ECO:0000313" key="4">
    <source>
        <dbReference type="Proteomes" id="UP001214415"/>
    </source>
</evidence>
<dbReference type="AlphaFoldDB" id="A0AAF0EAS1"/>
<keyword evidence="1" id="KW-0175">Coiled coil</keyword>
<feature type="region of interest" description="Disordered" evidence="2">
    <location>
        <begin position="321"/>
        <end position="378"/>
    </location>
</feature>
<evidence type="ECO:0000256" key="2">
    <source>
        <dbReference type="SAM" id="MobiDB-lite"/>
    </source>
</evidence>
<accession>A0AAF0EAS1</accession>
<reference evidence="3" key="1">
    <citation type="submission" date="2023-03" db="EMBL/GenBank/DDBJ databases">
        <title>Mating type loci evolution in Malassezia.</title>
        <authorList>
            <person name="Coelho M.A."/>
        </authorList>
    </citation>
    <scope>NUCLEOTIDE SEQUENCE</scope>
    <source>
        <strain evidence="3">CBS 12830</strain>
    </source>
</reference>
<organism evidence="3 4">
    <name type="scientific">Malassezia equina</name>
    <dbReference type="NCBI Taxonomy" id="1381935"/>
    <lineage>
        <taxon>Eukaryota</taxon>
        <taxon>Fungi</taxon>
        <taxon>Dikarya</taxon>
        <taxon>Basidiomycota</taxon>
        <taxon>Ustilaginomycotina</taxon>
        <taxon>Malasseziomycetes</taxon>
        <taxon>Malasseziales</taxon>
        <taxon>Malasseziaceae</taxon>
        <taxon>Malassezia</taxon>
    </lineage>
</organism>
<evidence type="ECO:0000256" key="1">
    <source>
        <dbReference type="SAM" id="Coils"/>
    </source>
</evidence>
<feature type="compositionally biased region" description="Basic and acidic residues" evidence="2">
    <location>
        <begin position="16"/>
        <end position="25"/>
    </location>
</feature>
<keyword evidence="4" id="KW-1185">Reference proteome</keyword>
<name>A0AAF0EAS1_9BASI</name>